<dbReference type="SUPFAM" id="SSF55174">
    <property type="entry name" value="Alpha-L RNA-binding motif"/>
    <property type="match status" value="1"/>
</dbReference>
<dbReference type="Pfam" id="PF17774">
    <property type="entry name" value="YlmH_RBD"/>
    <property type="match status" value="1"/>
</dbReference>
<dbReference type="Proteomes" id="UP000678228">
    <property type="component" value="Unassembled WGS sequence"/>
</dbReference>
<proteinExistence type="predicted"/>
<dbReference type="PROSITE" id="PS50889">
    <property type="entry name" value="S4"/>
    <property type="match status" value="1"/>
</dbReference>
<dbReference type="EMBL" id="JAGKSQ010000005">
    <property type="protein sequence ID" value="MBP3952109.1"/>
    <property type="molecule type" value="Genomic_DNA"/>
</dbReference>
<name>A0A941ATL0_9BACI</name>
<organism evidence="3 4">
    <name type="scientific">Halalkalibacter suaedae</name>
    <dbReference type="NCBI Taxonomy" id="2822140"/>
    <lineage>
        <taxon>Bacteria</taxon>
        <taxon>Bacillati</taxon>
        <taxon>Bacillota</taxon>
        <taxon>Bacilli</taxon>
        <taxon>Bacillales</taxon>
        <taxon>Bacillaceae</taxon>
        <taxon>Halalkalibacter</taxon>
    </lineage>
</organism>
<accession>A0A941ATL0</accession>
<dbReference type="CDD" id="cd00165">
    <property type="entry name" value="S4"/>
    <property type="match status" value="1"/>
</dbReference>
<evidence type="ECO:0000313" key="3">
    <source>
        <dbReference type="EMBL" id="MBP3952109.1"/>
    </source>
</evidence>
<keyword evidence="1" id="KW-0694">RNA-binding</keyword>
<sequence>MSIYQHFRKDEWPFVDQIIEWHEDVKLRYRERLTDFLDPRQQQIVTTIIGNDDEVNLSFSGGSPFAERKRALIAPTYTEVTESDYNLVLFSIHYPAKFISIEHRDVLGSLMNLGLKREKFGDIVLAGDDAQLIVASEIADYVEANVQTIGKANVSLTQIELSEHKVSKETWEETTATVSSLRLDVILSQLFNLSRTKVLPYISRGLVKVNFKVIEQNSFSLEEGDQLSVRGFGRAKIIAIEGRTKREKLRVRFGRLQ</sequence>
<keyword evidence="4" id="KW-1185">Reference proteome</keyword>
<evidence type="ECO:0000259" key="2">
    <source>
        <dbReference type="SMART" id="SM00363"/>
    </source>
</evidence>
<dbReference type="RefSeq" id="WP_210598038.1">
    <property type="nucleotide sequence ID" value="NZ_JAGKSQ010000005.1"/>
</dbReference>
<dbReference type="PANTHER" id="PTHR13633:SF3">
    <property type="entry name" value="MITOCHONDRIAL TRANSCRIPTION RESCUE FACTOR 1"/>
    <property type="match status" value="1"/>
</dbReference>
<dbReference type="InterPro" id="IPR002942">
    <property type="entry name" value="S4_RNA-bd"/>
</dbReference>
<dbReference type="InterPro" id="IPR012677">
    <property type="entry name" value="Nucleotide-bd_a/b_plait_sf"/>
</dbReference>
<dbReference type="SMART" id="SM00363">
    <property type="entry name" value="S4"/>
    <property type="match status" value="1"/>
</dbReference>
<protein>
    <submittedName>
        <fullName evidence="3">RNA-binding protein</fullName>
    </submittedName>
</protein>
<dbReference type="Gene3D" id="3.30.1370.160">
    <property type="match status" value="1"/>
</dbReference>
<dbReference type="PANTHER" id="PTHR13633">
    <property type="entry name" value="MITOCHONDRIAL TRANSCRIPTION RESCUE FACTOR 1"/>
    <property type="match status" value="1"/>
</dbReference>
<dbReference type="AlphaFoldDB" id="A0A941ATL0"/>
<dbReference type="Pfam" id="PF01479">
    <property type="entry name" value="S4"/>
    <property type="match status" value="1"/>
</dbReference>
<comment type="caution">
    <text evidence="3">The sequence shown here is derived from an EMBL/GenBank/DDBJ whole genome shotgun (WGS) entry which is preliminary data.</text>
</comment>
<dbReference type="InterPro" id="IPR040591">
    <property type="entry name" value="RqcP2_RBD"/>
</dbReference>
<feature type="domain" description="RNA-binding S4" evidence="2">
    <location>
        <begin position="181"/>
        <end position="238"/>
    </location>
</feature>
<dbReference type="GO" id="GO:0003723">
    <property type="term" value="F:RNA binding"/>
    <property type="evidence" value="ECO:0007669"/>
    <property type="project" value="UniProtKB-KW"/>
</dbReference>
<evidence type="ECO:0000313" key="4">
    <source>
        <dbReference type="Proteomes" id="UP000678228"/>
    </source>
</evidence>
<dbReference type="Gene3D" id="3.10.290.10">
    <property type="entry name" value="RNA-binding S4 domain"/>
    <property type="match status" value="1"/>
</dbReference>
<reference evidence="3" key="1">
    <citation type="submission" date="2021-03" db="EMBL/GenBank/DDBJ databases">
        <title>Bacillus suaedae sp. nov., isolated from Suaeda aralocaspica.</title>
        <authorList>
            <person name="Lei R.F.R."/>
        </authorList>
    </citation>
    <scope>NUCLEOTIDE SEQUENCE</scope>
    <source>
        <strain evidence="3">YZJH907-2</strain>
    </source>
</reference>
<dbReference type="InterPro" id="IPR036986">
    <property type="entry name" value="S4_RNA-bd_sf"/>
</dbReference>
<evidence type="ECO:0000256" key="1">
    <source>
        <dbReference type="PROSITE-ProRule" id="PRU00182"/>
    </source>
</evidence>
<gene>
    <name evidence="3" type="ORF">J7W16_13290</name>
</gene>
<dbReference type="Gene3D" id="3.30.70.330">
    <property type="match status" value="1"/>
</dbReference>